<protein>
    <submittedName>
        <fullName evidence="1">Uncharacterized protein</fullName>
    </submittedName>
</protein>
<reference evidence="1" key="1">
    <citation type="submission" date="2021-12" db="EMBL/GenBank/DDBJ databases">
        <authorList>
            <person name="King R."/>
        </authorList>
    </citation>
    <scope>NUCLEOTIDE SEQUENCE</scope>
</reference>
<dbReference type="Proteomes" id="UP001154078">
    <property type="component" value="Chromosome 1"/>
</dbReference>
<dbReference type="OrthoDB" id="8195858at2759"/>
<name>A0A9P0FA18_BRAAE</name>
<dbReference type="AlphaFoldDB" id="A0A9P0FA18"/>
<evidence type="ECO:0000313" key="1">
    <source>
        <dbReference type="EMBL" id="CAH0547127.1"/>
    </source>
</evidence>
<dbReference type="PANTHER" id="PTHR46601:SF1">
    <property type="entry name" value="ADF-H DOMAIN-CONTAINING PROTEIN"/>
    <property type="match status" value="1"/>
</dbReference>
<evidence type="ECO:0000313" key="2">
    <source>
        <dbReference type="Proteomes" id="UP001154078"/>
    </source>
</evidence>
<dbReference type="PANTHER" id="PTHR46601">
    <property type="entry name" value="ULP_PROTEASE DOMAIN-CONTAINING PROTEIN"/>
    <property type="match status" value="1"/>
</dbReference>
<organism evidence="1 2">
    <name type="scientific">Brassicogethes aeneus</name>
    <name type="common">Rape pollen beetle</name>
    <name type="synonym">Meligethes aeneus</name>
    <dbReference type="NCBI Taxonomy" id="1431903"/>
    <lineage>
        <taxon>Eukaryota</taxon>
        <taxon>Metazoa</taxon>
        <taxon>Ecdysozoa</taxon>
        <taxon>Arthropoda</taxon>
        <taxon>Hexapoda</taxon>
        <taxon>Insecta</taxon>
        <taxon>Pterygota</taxon>
        <taxon>Neoptera</taxon>
        <taxon>Endopterygota</taxon>
        <taxon>Coleoptera</taxon>
        <taxon>Polyphaga</taxon>
        <taxon>Cucujiformia</taxon>
        <taxon>Nitidulidae</taxon>
        <taxon>Meligethinae</taxon>
        <taxon>Brassicogethes</taxon>
    </lineage>
</organism>
<sequence length="129" mass="14921">MYFSDGSASQYKNRYNLLNLLHHEEDFQITAEWHYYATHGKAPSDGLGGTLKRLADRANLQSKSGEKIQNPDELFIKQCLSGQTKCPVNHFVSISRFSVLRRNLTEGLKMLYQYKESEVVMPPFLFRVM</sequence>
<gene>
    <name evidence="1" type="ORF">MELIAE_LOCUS1171</name>
</gene>
<proteinExistence type="predicted"/>
<accession>A0A9P0FA18</accession>
<dbReference type="EMBL" id="OV121132">
    <property type="protein sequence ID" value="CAH0547127.1"/>
    <property type="molecule type" value="Genomic_DNA"/>
</dbReference>
<keyword evidence="2" id="KW-1185">Reference proteome</keyword>